<dbReference type="Pfam" id="PF01923">
    <property type="entry name" value="Cob_adeno_trans"/>
    <property type="match status" value="1"/>
</dbReference>
<dbReference type="Gene3D" id="1.20.1200.10">
    <property type="entry name" value="Cobalamin adenosyltransferase-like"/>
    <property type="match status" value="1"/>
</dbReference>
<dbReference type="RefSeq" id="WP_203115372.1">
    <property type="nucleotide sequence ID" value="NZ_JAURUO010000001.1"/>
</dbReference>
<dbReference type="PANTHER" id="PTHR12213">
    <property type="entry name" value="CORRINOID ADENOSYLTRANSFERASE"/>
    <property type="match status" value="1"/>
</dbReference>
<proteinExistence type="inferred from homology"/>
<evidence type="ECO:0000256" key="4">
    <source>
        <dbReference type="ARBA" id="ARBA00020963"/>
    </source>
</evidence>
<comment type="pathway">
    <text evidence="1 14">Cofactor biosynthesis; adenosylcobalamin biosynthesis; adenosylcobalamin from cob(II)yrinate a,c-diamide: step 2/7.</text>
</comment>
<feature type="compositionally biased region" description="Basic and acidic residues" evidence="15">
    <location>
        <begin position="190"/>
        <end position="203"/>
    </location>
</feature>
<dbReference type="SUPFAM" id="SSF89028">
    <property type="entry name" value="Cobalamin adenosyltransferase-like"/>
    <property type="match status" value="1"/>
</dbReference>
<dbReference type="PANTHER" id="PTHR12213:SF0">
    <property type="entry name" value="CORRINOID ADENOSYLTRANSFERASE MMAB"/>
    <property type="match status" value="1"/>
</dbReference>
<dbReference type="NCBIfam" id="TIGR00636">
    <property type="entry name" value="PduO_Nterm"/>
    <property type="match status" value="1"/>
</dbReference>
<evidence type="ECO:0000256" key="6">
    <source>
        <dbReference type="ARBA" id="ARBA00022679"/>
    </source>
</evidence>
<dbReference type="GO" id="GO:0008817">
    <property type="term" value="F:corrinoid adenosyltransferase activity"/>
    <property type="evidence" value="ECO:0007669"/>
    <property type="project" value="UniProtKB-EC"/>
</dbReference>
<evidence type="ECO:0000256" key="9">
    <source>
        <dbReference type="ARBA" id="ARBA00031529"/>
    </source>
</evidence>
<evidence type="ECO:0000313" key="18">
    <source>
        <dbReference type="Proteomes" id="UP001229209"/>
    </source>
</evidence>
<comment type="catalytic activity">
    <reaction evidence="13 14">
        <text>2 cob(II)alamin + reduced [electron-transfer flavoprotein] + 2 ATP = 2 adenosylcob(III)alamin + 2 triphosphate + oxidized [electron-transfer flavoprotein] + 3 H(+)</text>
        <dbReference type="Rhea" id="RHEA:28671"/>
        <dbReference type="Rhea" id="RHEA-COMP:10685"/>
        <dbReference type="Rhea" id="RHEA-COMP:10686"/>
        <dbReference type="ChEBI" id="CHEBI:15378"/>
        <dbReference type="ChEBI" id="CHEBI:16304"/>
        <dbReference type="ChEBI" id="CHEBI:18036"/>
        <dbReference type="ChEBI" id="CHEBI:18408"/>
        <dbReference type="ChEBI" id="CHEBI:30616"/>
        <dbReference type="ChEBI" id="CHEBI:57692"/>
        <dbReference type="ChEBI" id="CHEBI:58307"/>
        <dbReference type="EC" id="2.5.1.17"/>
    </reaction>
</comment>
<evidence type="ECO:0000313" key="17">
    <source>
        <dbReference type="EMBL" id="MDP9727423.1"/>
    </source>
</evidence>
<accession>A0ABT9LT35</accession>
<keyword evidence="6 14" id="KW-0808">Transferase</keyword>
<feature type="domain" description="Cobalamin adenosyltransferase-like" evidence="16">
    <location>
        <begin position="3"/>
        <end position="168"/>
    </location>
</feature>
<sequence length="214" mass="23948">MRIYTRGGDLGKTALIGGERRFKDDVRIEAYGSVDELGANLAFAESLLDSHLFSDIKSLIAEIQQRLWDVGADLAAPESAKDYQFRTPDGAAAELEPSIDKYQQEADKLSKFVIRGGTAEASAMHVACTVARRAERRIVALMHVEEIHPPTLRYVNRLSDLLFVLARAINVRLGENDVQYKNSKIVFREPNSRGKISNNEKESQNQGLQEDERS</sequence>
<dbReference type="InterPro" id="IPR029499">
    <property type="entry name" value="PduO-typ"/>
</dbReference>
<dbReference type="Proteomes" id="UP001229209">
    <property type="component" value="Unassembled WGS sequence"/>
</dbReference>
<comment type="catalytic activity">
    <reaction evidence="12 14">
        <text>2 cob(II)yrinate a,c diamide + reduced [electron-transfer flavoprotein] + 2 ATP = 2 adenosylcob(III)yrinate a,c-diamide + 2 triphosphate + oxidized [electron-transfer flavoprotein] + 3 H(+)</text>
        <dbReference type="Rhea" id="RHEA:11528"/>
        <dbReference type="Rhea" id="RHEA-COMP:10685"/>
        <dbReference type="Rhea" id="RHEA-COMP:10686"/>
        <dbReference type="ChEBI" id="CHEBI:15378"/>
        <dbReference type="ChEBI" id="CHEBI:18036"/>
        <dbReference type="ChEBI" id="CHEBI:30616"/>
        <dbReference type="ChEBI" id="CHEBI:57692"/>
        <dbReference type="ChEBI" id="CHEBI:58307"/>
        <dbReference type="ChEBI" id="CHEBI:58503"/>
        <dbReference type="ChEBI" id="CHEBI:58537"/>
        <dbReference type="EC" id="2.5.1.17"/>
    </reaction>
</comment>
<evidence type="ECO:0000256" key="10">
    <source>
        <dbReference type="ARBA" id="ARBA00033334"/>
    </source>
</evidence>
<dbReference type="InterPro" id="IPR016030">
    <property type="entry name" value="CblAdoTrfase-like"/>
</dbReference>
<keyword evidence="5 14" id="KW-0169">Cobalamin biosynthesis</keyword>
<evidence type="ECO:0000256" key="11">
    <source>
        <dbReference type="ARBA" id="ARBA00033354"/>
    </source>
</evidence>
<evidence type="ECO:0000256" key="7">
    <source>
        <dbReference type="ARBA" id="ARBA00022741"/>
    </source>
</evidence>
<protein>
    <recommendedName>
        <fullName evidence="4 14">Corrinoid adenosyltransferase</fullName>
        <ecNumber evidence="3 14">2.5.1.17</ecNumber>
    </recommendedName>
    <alternativeName>
        <fullName evidence="9 14">Cob(II)alamin adenosyltransferase</fullName>
    </alternativeName>
    <alternativeName>
        <fullName evidence="11 14">Cob(II)yrinic acid a,c-diamide adenosyltransferase</fullName>
    </alternativeName>
    <alternativeName>
        <fullName evidence="10 14">Cobinamide/cobalamin adenosyltransferase</fullName>
    </alternativeName>
</protein>
<name>A0ABT9LT35_9BACL</name>
<evidence type="ECO:0000256" key="2">
    <source>
        <dbReference type="ARBA" id="ARBA00007487"/>
    </source>
</evidence>
<dbReference type="EC" id="2.5.1.17" evidence="3 14"/>
<evidence type="ECO:0000256" key="15">
    <source>
        <dbReference type="SAM" id="MobiDB-lite"/>
    </source>
</evidence>
<organism evidence="17 18">
    <name type="scientific">Alicyclobacillus tolerans</name>
    <dbReference type="NCBI Taxonomy" id="90970"/>
    <lineage>
        <taxon>Bacteria</taxon>
        <taxon>Bacillati</taxon>
        <taxon>Bacillota</taxon>
        <taxon>Bacilli</taxon>
        <taxon>Bacillales</taxon>
        <taxon>Alicyclobacillaceae</taxon>
        <taxon>Alicyclobacillus</taxon>
    </lineage>
</organism>
<evidence type="ECO:0000259" key="16">
    <source>
        <dbReference type="Pfam" id="PF01923"/>
    </source>
</evidence>
<dbReference type="EMBL" id="JAURUO010000001">
    <property type="protein sequence ID" value="MDP9727423.1"/>
    <property type="molecule type" value="Genomic_DNA"/>
</dbReference>
<keyword evidence="7 14" id="KW-0547">Nucleotide-binding</keyword>
<evidence type="ECO:0000256" key="3">
    <source>
        <dbReference type="ARBA" id="ARBA00012454"/>
    </source>
</evidence>
<comment type="similarity">
    <text evidence="2 14">Belongs to the Cob(I)alamin adenosyltransferase family.</text>
</comment>
<dbReference type="InterPro" id="IPR036451">
    <property type="entry name" value="CblAdoTrfase-like_sf"/>
</dbReference>
<evidence type="ECO:0000256" key="13">
    <source>
        <dbReference type="ARBA" id="ARBA00048692"/>
    </source>
</evidence>
<feature type="region of interest" description="Disordered" evidence="15">
    <location>
        <begin position="190"/>
        <end position="214"/>
    </location>
</feature>
<evidence type="ECO:0000256" key="12">
    <source>
        <dbReference type="ARBA" id="ARBA00048555"/>
    </source>
</evidence>
<evidence type="ECO:0000256" key="1">
    <source>
        <dbReference type="ARBA" id="ARBA00005121"/>
    </source>
</evidence>
<comment type="caution">
    <text evidence="17">The sequence shown here is derived from an EMBL/GenBank/DDBJ whole genome shotgun (WGS) entry which is preliminary data.</text>
</comment>
<evidence type="ECO:0000256" key="14">
    <source>
        <dbReference type="RuleBase" id="RU366026"/>
    </source>
</evidence>
<reference evidence="17 18" key="1">
    <citation type="submission" date="2023-07" db="EMBL/GenBank/DDBJ databases">
        <title>Genomic Encyclopedia of Type Strains, Phase IV (KMG-IV): sequencing the most valuable type-strain genomes for metagenomic binning, comparative biology and taxonomic classification.</title>
        <authorList>
            <person name="Goeker M."/>
        </authorList>
    </citation>
    <scope>NUCLEOTIDE SEQUENCE [LARGE SCALE GENOMIC DNA]</scope>
    <source>
        <strain evidence="17 18">DSM 25924</strain>
    </source>
</reference>
<gene>
    <name evidence="17" type="ORF">J2S04_000345</name>
</gene>
<evidence type="ECO:0000256" key="8">
    <source>
        <dbReference type="ARBA" id="ARBA00022840"/>
    </source>
</evidence>
<keyword evidence="8 14" id="KW-0067">ATP-binding</keyword>
<evidence type="ECO:0000256" key="5">
    <source>
        <dbReference type="ARBA" id="ARBA00022573"/>
    </source>
</evidence>
<keyword evidence="18" id="KW-1185">Reference proteome</keyword>